<evidence type="ECO:0000313" key="2">
    <source>
        <dbReference type="EMBL" id="KAL0915814.1"/>
    </source>
</evidence>
<evidence type="ECO:0000313" key="3">
    <source>
        <dbReference type="Proteomes" id="UP001552299"/>
    </source>
</evidence>
<dbReference type="Proteomes" id="UP001552299">
    <property type="component" value="Unassembled WGS sequence"/>
</dbReference>
<evidence type="ECO:0000256" key="1">
    <source>
        <dbReference type="SAM" id="MobiDB-lite"/>
    </source>
</evidence>
<dbReference type="AlphaFoldDB" id="A0ABD0USJ4"/>
<proteinExistence type="predicted"/>
<feature type="compositionally biased region" description="Polar residues" evidence="1">
    <location>
        <begin position="38"/>
        <end position="49"/>
    </location>
</feature>
<keyword evidence="3" id="KW-1185">Reference proteome</keyword>
<organism evidence="2 3">
    <name type="scientific">Dendrobium thyrsiflorum</name>
    <name type="common">Pinecone-like raceme dendrobium</name>
    <name type="synonym">Orchid</name>
    <dbReference type="NCBI Taxonomy" id="117978"/>
    <lineage>
        <taxon>Eukaryota</taxon>
        <taxon>Viridiplantae</taxon>
        <taxon>Streptophyta</taxon>
        <taxon>Embryophyta</taxon>
        <taxon>Tracheophyta</taxon>
        <taxon>Spermatophyta</taxon>
        <taxon>Magnoliopsida</taxon>
        <taxon>Liliopsida</taxon>
        <taxon>Asparagales</taxon>
        <taxon>Orchidaceae</taxon>
        <taxon>Epidendroideae</taxon>
        <taxon>Malaxideae</taxon>
        <taxon>Dendrobiinae</taxon>
        <taxon>Dendrobium</taxon>
    </lineage>
</organism>
<name>A0ABD0USJ4_DENTH</name>
<dbReference type="EMBL" id="JANQDX010000011">
    <property type="protein sequence ID" value="KAL0915814.1"/>
    <property type="molecule type" value="Genomic_DNA"/>
</dbReference>
<feature type="compositionally biased region" description="Polar residues" evidence="1">
    <location>
        <begin position="7"/>
        <end position="19"/>
    </location>
</feature>
<reference evidence="2 3" key="1">
    <citation type="journal article" date="2024" name="Plant Biotechnol. J.">
        <title>Dendrobium thyrsiflorum genome and its molecular insights into genes involved in important horticultural traits.</title>
        <authorList>
            <person name="Chen B."/>
            <person name="Wang J.Y."/>
            <person name="Zheng P.J."/>
            <person name="Li K.L."/>
            <person name="Liang Y.M."/>
            <person name="Chen X.F."/>
            <person name="Zhang C."/>
            <person name="Zhao X."/>
            <person name="He X."/>
            <person name="Zhang G.Q."/>
            <person name="Liu Z.J."/>
            <person name="Xu Q."/>
        </authorList>
    </citation>
    <scope>NUCLEOTIDE SEQUENCE [LARGE SCALE GENOMIC DNA]</scope>
    <source>
        <strain evidence="2">GZMU011</strain>
    </source>
</reference>
<gene>
    <name evidence="2" type="ORF">M5K25_013273</name>
</gene>
<protein>
    <submittedName>
        <fullName evidence="2">Uncharacterized protein</fullName>
    </submittedName>
</protein>
<comment type="caution">
    <text evidence="2">The sequence shown here is derived from an EMBL/GenBank/DDBJ whole genome shotgun (WGS) entry which is preliminary data.</text>
</comment>
<sequence>MGKTELTEISTKPKQLCSNRSKKHASTPPRLPAKCKKVTNQQQGQNNQRPSKEKISWLPTKCQEPKHPDRAKQAIHGKRPIKPPNDSSTHHRPFIDAIHFYLKKLTEKKGFHAFYHCMETFKTLIVDKMNSSKDKADDEESNFADIIIVYCFLPSSLPRYMFIASSWIPKYKIGPVTPYPLHSSLFPPCMADLELDQGFMFDLQGRVDVFRSPFFDINFEINHSIEDYIDRIFYPLTSAIGDHQPPVQWQIIQQPSTTTSLDNSSLSNTARLSAIPVKTPQGLRLEFFYKIKVYCVVIQNHVMPDKQRFSTEIILLHSSSMGTTKSVALRDISNASPINGIATEILLLRSFFCN</sequence>
<feature type="region of interest" description="Disordered" evidence="1">
    <location>
        <begin position="1"/>
        <end position="89"/>
    </location>
</feature>
<accession>A0ABD0USJ4</accession>
<feature type="compositionally biased region" description="Basic and acidic residues" evidence="1">
    <location>
        <begin position="63"/>
        <end position="72"/>
    </location>
</feature>